<feature type="compositionally biased region" description="Low complexity" evidence="1">
    <location>
        <begin position="110"/>
        <end position="122"/>
    </location>
</feature>
<accession>W9WQP5</accession>
<protein>
    <recommendedName>
        <fullName evidence="4">Transcription factor domain-containing protein</fullName>
    </recommendedName>
</protein>
<name>W9WQP5_9EURO</name>
<evidence type="ECO:0000313" key="2">
    <source>
        <dbReference type="EMBL" id="EXJ70517.1"/>
    </source>
</evidence>
<dbReference type="HOGENOM" id="CLU_877176_0_0_1"/>
<dbReference type="AlphaFoldDB" id="W9WQP5"/>
<feature type="region of interest" description="Disordered" evidence="1">
    <location>
        <begin position="55"/>
        <end position="126"/>
    </location>
</feature>
<dbReference type="RefSeq" id="XP_007745369.1">
    <property type="nucleotide sequence ID" value="XM_007747179.1"/>
</dbReference>
<sequence>MSKSGHPMVYLFVNKDRASASLSRCHGKDASAILSHVQSCRNQKNKQLHMFRVEDTTELVGGPTPPSPRKQPVGHRHRSPRSTPPLRSEMPQTPKDRALARPSEPEPGIRSASSPSPRATSPGKSPEVEELLQYFNSLCLSPEPHAPVHSHSQDLFTQIVSSEDFSNFSRRIVGGIHGYAMLACTAARMGADMPSRREEFEIKATKYMQPSLQRLREQLADPNTRTLTDRQILQEMLLHCVTNWYLQDLTAAQTHLKAIHCFTGCLDVSNASDRKLMALINRCGLFIANSIRAEQKSHLSSCQRTQSFAARGLCRVV</sequence>
<reference evidence="2 3" key="1">
    <citation type="submission" date="2013-03" db="EMBL/GenBank/DDBJ databases">
        <title>The Genome Sequence of Cladophialophora psammophila CBS 110553.</title>
        <authorList>
            <consortium name="The Broad Institute Genomics Platform"/>
            <person name="Cuomo C."/>
            <person name="de Hoog S."/>
            <person name="Gorbushina A."/>
            <person name="Walker B."/>
            <person name="Young S.K."/>
            <person name="Zeng Q."/>
            <person name="Gargeya S."/>
            <person name="Fitzgerald M."/>
            <person name="Haas B."/>
            <person name="Abouelleil A."/>
            <person name="Allen A.W."/>
            <person name="Alvarado L."/>
            <person name="Arachchi H.M."/>
            <person name="Berlin A.M."/>
            <person name="Chapman S.B."/>
            <person name="Gainer-Dewar J."/>
            <person name="Goldberg J."/>
            <person name="Griggs A."/>
            <person name="Gujja S."/>
            <person name="Hansen M."/>
            <person name="Howarth C."/>
            <person name="Imamovic A."/>
            <person name="Ireland A."/>
            <person name="Larimer J."/>
            <person name="McCowan C."/>
            <person name="Murphy C."/>
            <person name="Pearson M."/>
            <person name="Poon T.W."/>
            <person name="Priest M."/>
            <person name="Roberts A."/>
            <person name="Saif S."/>
            <person name="Shea T."/>
            <person name="Sisk P."/>
            <person name="Sykes S."/>
            <person name="Wortman J."/>
            <person name="Nusbaum C."/>
            <person name="Birren B."/>
        </authorList>
    </citation>
    <scope>NUCLEOTIDE SEQUENCE [LARGE SCALE GENOMIC DNA]</scope>
    <source>
        <strain evidence="2 3">CBS 110553</strain>
    </source>
</reference>
<proteinExistence type="predicted"/>
<gene>
    <name evidence="2" type="ORF">A1O5_06586</name>
</gene>
<evidence type="ECO:0008006" key="4">
    <source>
        <dbReference type="Google" id="ProtNLM"/>
    </source>
</evidence>
<dbReference type="GeneID" id="19191296"/>
<keyword evidence="3" id="KW-1185">Reference proteome</keyword>
<dbReference type="EMBL" id="AMGX01000009">
    <property type="protein sequence ID" value="EXJ70517.1"/>
    <property type="molecule type" value="Genomic_DNA"/>
</dbReference>
<organism evidence="2 3">
    <name type="scientific">Cladophialophora psammophila CBS 110553</name>
    <dbReference type="NCBI Taxonomy" id="1182543"/>
    <lineage>
        <taxon>Eukaryota</taxon>
        <taxon>Fungi</taxon>
        <taxon>Dikarya</taxon>
        <taxon>Ascomycota</taxon>
        <taxon>Pezizomycotina</taxon>
        <taxon>Eurotiomycetes</taxon>
        <taxon>Chaetothyriomycetidae</taxon>
        <taxon>Chaetothyriales</taxon>
        <taxon>Herpotrichiellaceae</taxon>
        <taxon>Cladophialophora</taxon>
    </lineage>
</organism>
<dbReference type="OrthoDB" id="4154789at2759"/>
<evidence type="ECO:0000313" key="3">
    <source>
        <dbReference type="Proteomes" id="UP000019471"/>
    </source>
</evidence>
<evidence type="ECO:0000256" key="1">
    <source>
        <dbReference type="SAM" id="MobiDB-lite"/>
    </source>
</evidence>
<dbReference type="Proteomes" id="UP000019471">
    <property type="component" value="Unassembled WGS sequence"/>
</dbReference>
<comment type="caution">
    <text evidence="2">The sequence shown here is derived from an EMBL/GenBank/DDBJ whole genome shotgun (WGS) entry which is preliminary data.</text>
</comment>